<name>A0A6A2XLN0_HIBSY</name>
<proteinExistence type="predicted"/>
<organism evidence="5 6">
    <name type="scientific">Hibiscus syriacus</name>
    <name type="common">Rose of Sharon</name>
    <dbReference type="NCBI Taxonomy" id="106335"/>
    <lineage>
        <taxon>Eukaryota</taxon>
        <taxon>Viridiplantae</taxon>
        <taxon>Streptophyta</taxon>
        <taxon>Embryophyta</taxon>
        <taxon>Tracheophyta</taxon>
        <taxon>Spermatophyta</taxon>
        <taxon>Magnoliopsida</taxon>
        <taxon>eudicotyledons</taxon>
        <taxon>Gunneridae</taxon>
        <taxon>Pentapetalae</taxon>
        <taxon>rosids</taxon>
        <taxon>malvids</taxon>
        <taxon>Malvales</taxon>
        <taxon>Malvaceae</taxon>
        <taxon>Malvoideae</taxon>
        <taxon>Hibiscus</taxon>
    </lineage>
</organism>
<gene>
    <name evidence="5" type="ORF">F3Y22_tig00112114pilonHSYRG00200</name>
</gene>
<feature type="compositionally biased region" description="Acidic residues" evidence="4">
    <location>
        <begin position="200"/>
        <end position="211"/>
    </location>
</feature>
<keyword evidence="3" id="KW-0472">Membrane</keyword>
<dbReference type="EMBL" id="VEPZ02001504">
    <property type="protein sequence ID" value="KAE8670720.1"/>
    <property type="molecule type" value="Genomic_DNA"/>
</dbReference>
<evidence type="ECO:0000256" key="4">
    <source>
        <dbReference type="SAM" id="MobiDB-lite"/>
    </source>
</evidence>
<keyword evidence="2" id="KW-1133">Transmembrane helix</keyword>
<evidence type="ECO:0000313" key="6">
    <source>
        <dbReference type="Proteomes" id="UP000436088"/>
    </source>
</evidence>
<dbReference type="InterPro" id="IPR036640">
    <property type="entry name" value="ABC1_TM_sf"/>
</dbReference>
<accession>A0A6A2XLN0</accession>
<feature type="region of interest" description="Disordered" evidence="4">
    <location>
        <begin position="172"/>
        <end position="213"/>
    </location>
</feature>
<evidence type="ECO:0000256" key="1">
    <source>
        <dbReference type="ARBA" id="ARBA00022692"/>
    </source>
</evidence>
<dbReference type="Gene3D" id="1.20.1560.10">
    <property type="entry name" value="ABC transporter type 1, transmembrane domain"/>
    <property type="match status" value="1"/>
</dbReference>
<reference evidence="5" key="1">
    <citation type="submission" date="2019-09" db="EMBL/GenBank/DDBJ databases">
        <title>Draft genome information of white flower Hibiscus syriacus.</title>
        <authorList>
            <person name="Kim Y.-M."/>
        </authorList>
    </citation>
    <scope>NUCLEOTIDE SEQUENCE [LARGE SCALE GENOMIC DNA]</scope>
    <source>
        <strain evidence="5">YM2019G1</strain>
    </source>
</reference>
<feature type="compositionally biased region" description="Low complexity" evidence="4">
    <location>
        <begin position="172"/>
        <end position="199"/>
    </location>
</feature>
<evidence type="ECO:0000313" key="5">
    <source>
        <dbReference type="EMBL" id="KAE8670720.1"/>
    </source>
</evidence>
<keyword evidence="1" id="KW-0812">Transmembrane</keyword>
<dbReference type="GO" id="GO:0016020">
    <property type="term" value="C:membrane"/>
    <property type="evidence" value="ECO:0007669"/>
    <property type="project" value="InterPro"/>
</dbReference>
<protein>
    <submittedName>
        <fullName evidence="5">Uncharacterized protein</fullName>
    </submittedName>
</protein>
<evidence type="ECO:0000256" key="3">
    <source>
        <dbReference type="ARBA" id="ARBA00023136"/>
    </source>
</evidence>
<comment type="caution">
    <text evidence="5">The sequence shown here is derived from an EMBL/GenBank/DDBJ whole genome shotgun (WGS) entry which is preliminary data.</text>
</comment>
<dbReference type="AlphaFoldDB" id="A0A6A2XLN0"/>
<sequence length="325" mass="36939">MRSIIRNAISGIANQFPDSQRELRLSHYDLQVRIAIVEVRVAIYSKFVAIIQVRVAIVRLSQRIWNKSQRELRLSQRTWNKSQRELGLSQLIWKIATRTSTIVTRTWTIATRTCKSHCDSPSSRCDSRNLLEVYAKFGVTILRVRVLVFFQDADIKRFIRVVATHIQPLTPVSEFSEPPESPSPYLDPSAESAAAAAAQAEEEMEEAEELEQSPAAVPFSRLFTCADQFDWALMLIGALAAAAHGTAPGSYLHFFAKIVHVLEIGSSVPGRDLDEQFERHLNLQIFGHGYRYDPPNMEARIRHIPISDTPSYTRIHILSRRAKHH</sequence>
<dbReference type="GO" id="GO:0005524">
    <property type="term" value="F:ATP binding"/>
    <property type="evidence" value="ECO:0007669"/>
    <property type="project" value="InterPro"/>
</dbReference>
<evidence type="ECO:0000256" key="2">
    <source>
        <dbReference type="ARBA" id="ARBA00022989"/>
    </source>
</evidence>
<dbReference type="Proteomes" id="UP000436088">
    <property type="component" value="Unassembled WGS sequence"/>
</dbReference>
<keyword evidence="6" id="KW-1185">Reference proteome</keyword>